<dbReference type="InterPro" id="IPR050914">
    <property type="entry name" value="snRNP_SmB/NAA38-like"/>
</dbReference>
<evidence type="ECO:0000313" key="2">
    <source>
        <dbReference type="EMBL" id="DAZ94332.1"/>
    </source>
</evidence>
<dbReference type="InterPro" id="IPR001163">
    <property type="entry name" value="Sm_dom_euk/arc"/>
</dbReference>
<dbReference type="AlphaFoldDB" id="A0AAV2YLY6"/>
<dbReference type="GO" id="GO:0003723">
    <property type="term" value="F:RNA binding"/>
    <property type="evidence" value="ECO:0007669"/>
    <property type="project" value="InterPro"/>
</dbReference>
<dbReference type="InterPro" id="IPR010920">
    <property type="entry name" value="LSM_dom_sf"/>
</dbReference>
<gene>
    <name evidence="2" type="ORF">N0F65_012135</name>
</gene>
<reference evidence="2" key="1">
    <citation type="submission" date="2022-11" db="EMBL/GenBank/DDBJ databases">
        <authorList>
            <person name="Morgan W.R."/>
            <person name="Tartar A."/>
        </authorList>
    </citation>
    <scope>NUCLEOTIDE SEQUENCE</scope>
    <source>
        <strain evidence="2">ARSEF 373</strain>
    </source>
</reference>
<sequence length="123" mass="13879">MTHAVLSFNGEPQVELPLRPEGVMEALIDQQSAPKGVGANTFRAMQMLNRWVRVKVSDGRVVIGRFHCFDQHQNVILTETQEFRPASDAPEDEERAIVDRAQGRHLGMTLVPGKHIVQIKIRQ</sequence>
<name>A0AAV2YLY6_9STRA</name>
<comment type="caution">
    <text evidence="2">The sequence shown here is derived from an EMBL/GenBank/DDBJ whole genome shotgun (WGS) entry which is preliminary data.</text>
</comment>
<dbReference type="Pfam" id="PF01423">
    <property type="entry name" value="LSM"/>
    <property type="match status" value="1"/>
</dbReference>
<dbReference type="PANTHER" id="PTHR10701:SF5">
    <property type="entry name" value="N-ALPHA-ACETYLTRANSFERASE 38, NATC AUXILIARY SUBUNIT"/>
    <property type="match status" value="1"/>
</dbReference>
<evidence type="ECO:0000259" key="1">
    <source>
        <dbReference type="PROSITE" id="PS52002"/>
    </source>
</evidence>
<dbReference type="InterPro" id="IPR047575">
    <property type="entry name" value="Sm"/>
</dbReference>
<evidence type="ECO:0000313" key="3">
    <source>
        <dbReference type="Proteomes" id="UP001146120"/>
    </source>
</evidence>
<accession>A0AAV2YLY6</accession>
<dbReference type="InterPro" id="IPR034110">
    <property type="entry name" value="LSMD1_Sm"/>
</dbReference>
<dbReference type="EMBL" id="DAKRPA010000256">
    <property type="protein sequence ID" value="DAZ94332.1"/>
    <property type="molecule type" value="Genomic_DNA"/>
</dbReference>
<organism evidence="2 3">
    <name type="scientific">Lagenidium giganteum</name>
    <dbReference type="NCBI Taxonomy" id="4803"/>
    <lineage>
        <taxon>Eukaryota</taxon>
        <taxon>Sar</taxon>
        <taxon>Stramenopiles</taxon>
        <taxon>Oomycota</taxon>
        <taxon>Peronosporomycetes</taxon>
        <taxon>Pythiales</taxon>
        <taxon>Pythiaceae</taxon>
    </lineage>
</organism>
<dbReference type="SMART" id="SM00651">
    <property type="entry name" value="Sm"/>
    <property type="match status" value="1"/>
</dbReference>
<dbReference type="CDD" id="cd06168">
    <property type="entry name" value="LSMD1"/>
    <property type="match status" value="1"/>
</dbReference>
<dbReference type="PANTHER" id="PTHR10701">
    <property type="entry name" value="SMALL NUCLEAR RIBONUCLEOPROTEIN-ASSOCIATED PROTEIN B AND N"/>
    <property type="match status" value="1"/>
</dbReference>
<proteinExistence type="predicted"/>
<feature type="domain" description="Sm" evidence="1">
    <location>
        <begin position="39"/>
        <end position="123"/>
    </location>
</feature>
<protein>
    <recommendedName>
        <fullName evidence="1">Sm domain-containing protein</fullName>
    </recommendedName>
</protein>
<keyword evidence="3" id="KW-1185">Reference proteome</keyword>
<dbReference type="Proteomes" id="UP001146120">
    <property type="component" value="Unassembled WGS sequence"/>
</dbReference>
<dbReference type="Gene3D" id="2.30.30.100">
    <property type="match status" value="1"/>
</dbReference>
<reference evidence="2" key="2">
    <citation type="journal article" date="2023" name="Microbiol Resour">
        <title>Decontamination and Annotation of the Draft Genome Sequence of the Oomycete Lagenidium giganteum ARSEF 373.</title>
        <authorList>
            <person name="Morgan W.R."/>
            <person name="Tartar A."/>
        </authorList>
    </citation>
    <scope>NUCLEOTIDE SEQUENCE</scope>
    <source>
        <strain evidence="2">ARSEF 373</strain>
    </source>
</reference>
<dbReference type="GO" id="GO:0031417">
    <property type="term" value="C:NatC complex"/>
    <property type="evidence" value="ECO:0007669"/>
    <property type="project" value="InterPro"/>
</dbReference>
<dbReference type="PROSITE" id="PS52002">
    <property type="entry name" value="SM"/>
    <property type="match status" value="1"/>
</dbReference>
<dbReference type="SUPFAM" id="SSF50182">
    <property type="entry name" value="Sm-like ribonucleoproteins"/>
    <property type="match status" value="1"/>
</dbReference>